<accession>A0A2G3PHB6</accession>
<dbReference type="InterPro" id="IPR023393">
    <property type="entry name" value="START-like_dom_sf"/>
</dbReference>
<dbReference type="AlphaFoldDB" id="A0A2G3PHB6"/>
<dbReference type="Pfam" id="PF10604">
    <property type="entry name" value="Polyketide_cyc2"/>
    <property type="match status" value="1"/>
</dbReference>
<organism evidence="1 2">
    <name type="scientific">Williamsia marianensis</name>
    <dbReference type="NCBI Taxonomy" id="85044"/>
    <lineage>
        <taxon>Bacteria</taxon>
        <taxon>Bacillati</taxon>
        <taxon>Actinomycetota</taxon>
        <taxon>Actinomycetes</taxon>
        <taxon>Mycobacteriales</taxon>
        <taxon>Nocardiaceae</taxon>
        <taxon>Williamsia</taxon>
    </lineage>
</organism>
<evidence type="ECO:0000313" key="1">
    <source>
        <dbReference type="EMBL" id="PHV65133.1"/>
    </source>
</evidence>
<dbReference type="RefSeq" id="WP_099383559.1">
    <property type="nucleotide sequence ID" value="NZ_PEBD01000010.1"/>
</dbReference>
<name>A0A2G3PHB6_WILMA</name>
<evidence type="ECO:0000313" key="2">
    <source>
        <dbReference type="Proteomes" id="UP000225108"/>
    </source>
</evidence>
<dbReference type="Gene3D" id="3.30.530.20">
    <property type="match status" value="1"/>
</dbReference>
<gene>
    <name evidence="1" type="ORF">CSW57_14950</name>
</gene>
<dbReference type="Proteomes" id="UP000225108">
    <property type="component" value="Unassembled WGS sequence"/>
</dbReference>
<dbReference type="InterPro" id="IPR019587">
    <property type="entry name" value="Polyketide_cyclase/dehydratase"/>
</dbReference>
<comment type="caution">
    <text evidence="1">The sequence shown here is derived from an EMBL/GenBank/DDBJ whole genome shotgun (WGS) entry which is preliminary data.</text>
</comment>
<dbReference type="SUPFAM" id="SSF55961">
    <property type="entry name" value="Bet v1-like"/>
    <property type="match status" value="1"/>
</dbReference>
<sequence>MAGVNVSVTSELEPAAAWNMASDLSRFDEWMTIFAGWKSPLPAQIEEGTEVSSLIKVKGFRNTIHWTVTRYDEPRLLELSGKGRGGVRIEIALKVTPEGKGSIFDLDATLSGSVLNGPVGNLVAKVIESDVRNSVANLVALR</sequence>
<dbReference type="EMBL" id="PEBD01000010">
    <property type="protein sequence ID" value="PHV65133.1"/>
    <property type="molecule type" value="Genomic_DNA"/>
</dbReference>
<proteinExistence type="predicted"/>
<reference evidence="1 2" key="1">
    <citation type="submission" date="2017-10" db="EMBL/GenBank/DDBJ databases">
        <title>The draft genome sequence of Williamsia sp. BULT 1.1 isolated from the semi-arid grassland soils from South Africa.</title>
        <authorList>
            <person name="Kabwe M.H."/>
            <person name="Govender N."/>
            <person name="Mutseka Lunga P."/>
            <person name="Vikram S."/>
            <person name="Makhalanyane T.P."/>
        </authorList>
    </citation>
    <scope>NUCLEOTIDE SEQUENCE [LARGE SCALE GENOMIC DNA]</scope>
    <source>
        <strain evidence="1 2">BULT 1.1</strain>
    </source>
</reference>
<protein>
    <submittedName>
        <fullName evidence="1">Polyketide cyclase / dehydrase and lipid transport</fullName>
    </submittedName>
</protein>